<dbReference type="InterPro" id="IPR013320">
    <property type="entry name" value="ConA-like_dom_sf"/>
</dbReference>
<evidence type="ECO:0000256" key="3">
    <source>
        <dbReference type="ARBA" id="ARBA00022737"/>
    </source>
</evidence>
<dbReference type="SUPFAM" id="SSF52047">
    <property type="entry name" value="RNI-like"/>
    <property type="match status" value="1"/>
</dbReference>
<feature type="region of interest" description="Disordered" evidence="4">
    <location>
        <begin position="469"/>
        <end position="490"/>
    </location>
</feature>
<feature type="domain" description="Disease resistance R13L4/SHOC-2-like LRR" evidence="6">
    <location>
        <begin position="614"/>
        <end position="904"/>
    </location>
</feature>
<dbReference type="CDD" id="cd06899">
    <property type="entry name" value="lectin_legume_LecRK_Arcelin_ConA"/>
    <property type="match status" value="1"/>
</dbReference>
<evidence type="ECO:0000256" key="2">
    <source>
        <dbReference type="ARBA" id="ARBA00022734"/>
    </source>
</evidence>
<reference evidence="7" key="1">
    <citation type="submission" date="2015-06" db="UniProtKB">
        <authorList>
            <consortium name="EnsemblPlants"/>
        </authorList>
    </citation>
    <scope>IDENTIFICATION</scope>
</reference>
<dbReference type="InterPro" id="IPR032675">
    <property type="entry name" value="LRR_dom_sf"/>
</dbReference>
<dbReference type="EnsemblPlants" id="EMT03588">
    <property type="protein sequence ID" value="EMT03588"/>
    <property type="gene ID" value="F775_00086"/>
</dbReference>
<evidence type="ECO:0000259" key="6">
    <source>
        <dbReference type="Pfam" id="PF23598"/>
    </source>
</evidence>
<evidence type="ECO:0000313" key="7">
    <source>
        <dbReference type="EnsemblPlants" id="EMT03588"/>
    </source>
</evidence>
<dbReference type="GO" id="GO:0030246">
    <property type="term" value="F:carbohydrate binding"/>
    <property type="evidence" value="ECO:0007669"/>
    <property type="project" value="UniProtKB-KW"/>
</dbReference>
<dbReference type="ExpressionAtlas" id="R7W1G7">
    <property type="expression patterns" value="baseline"/>
</dbReference>
<evidence type="ECO:0000256" key="4">
    <source>
        <dbReference type="SAM" id="MobiDB-lite"/>
    </source>
</evidence>
<dbReference type="PANTHER" id="PTHR32401">
    <property type="entry name" value="CONCANAVALIN A-LIKE LECTIN FAMILY PROTEIN"/>
    <property type="match status" value="1"/>
</dbReference>
<dbReference type="SUPFAM" id="SSF52058">
    <property type="entry name" value="L domain-like"/>
    <property type="match status" value="1"/>
</dbReference>
<feature type="domain" description="Legume lectin" evidence="5">
    <location>
        <begin position="1051"/>
        <end position="1203"/>
    </location>
</feature>
<comment type="similarity">
    <text evidence="1">Belongs to the leguminous lectin family.</text>
</comment>
<dbReference type="InterPro" id="IPR055414">
    <property type="entry name" value="LRR_R13L4/SHOC2-like"/>
</dbReference>
<dbReference type="PANTHER" id="PTHR32401:SF53">
    <property type="entry name" value="LEGUME LECTIN DOMAIN-CONTAINING PROTEIN"/>
    <property type="match status" value="1"/>
</dbReference>
<protein>
    <submittedName>
        <fullName evidence="7">Lectin-domain containing receptor kinase A4.2</fullName>
    </submittedName>
</protein>
<evidence type="ECO:0000259" key="5">
    <source>
        <dbReference type="Pfam" id="PF00139"/>
    </source>
</evidence>
<keyword evidence="2" id="KW-0430">Lectin</keyword>
<dbReference type="InterPro" id="IPR001220">
    <property type="entry name" value="Legume_lectin_dom"/>
</dbReference>
<name>R7W1G7_AEGTA</name>
<evidence type="ECO:0000256" key="1">
    <source>
        <dbReference type="ARBA" id="ARBA00007606"/>
    </source>
</evidence>
<dbReference type="AlphaFoldDB" id="R7W1G7"/>
<feature type="domain" description="Disease resistance R13L4/SHOC-2-like LRR" evidence="6">
    <location>
        <begin position="70"/>
        <end position="427"/>
    </location>
</feature>
<dbReference type="InterPro" id="IPR019825">
    <property type="entry name" value="Lectin_legB_Mn/Ca_BS"/>
</dbReference>
<proteinExistence type="inferred from homology"/>
<dbReference type="Gene3D" id="2.60.120.200">
    <property type="match status" value="1"/>
</dbReference>
<dbReference type="SUPFAM" id="SSF49899">
    <property type="entry name" value="Concanavalin A-like lectins/glucanases"/>
    <property type="match status" value="1"/>
</dbReference>
<dbReference type="Pfam" id="PF00139">
    <property type="entry name" value="Lectin_legB"/>
    <property type="match status" value="1"/>
</dbReference>
<sequence>MVDEIDEVPVSSVAYDGDLGDILLPPLSGALRYPLTLLYDQIAPPPPPRKIRWLSLHDASAKVANDLSSVRSLTVFGKAHESVLDFCKYELLRVLDLEECANHLEDKHLKEICSNLLLLRYLSLGAAVKITALPKESKKLQLLETLDFKLQEGVGSRKMHKLQTWFSENSKLETVAGFLVDNNKSQGFAQLMEHMKHLTKVKIWCEQSTNNSTESTASGSNSSTNNYTHVSNAIKGFIKRSTDVKKAHSLSIHFNDKWFQDLLVNLSLEKEEASSCYLSSLKLHGGNICSLPPFVTMLGGLTKLCLSSPHHQLSGGILAALSKVRCLAYLKLIASQLDKLVIIKGALGSLRRLCIVVEVMSELEVQEGAMSFLESLQLLCKDLNGFCCTTIQSLRRIKEVTLHDGVNYETKQKWKEAAKKHPRRPKLLFVKTAEDVDMECEPADNSESPVVPTTATTLSVITPHHAISTGQSAQVDCDDLQQDDDEKEDADKTDILEDFASKTCLDPPVDKERFEQGMEGIVGLEDQQMQDATWSTDQADQNVVLLAVGENRRKRARLDIGEDNSMDKVVDRVKRKNPEDVQVRITSKSGVMFASNILQHDSRKKSYNKRVWQIELPPELGGLVYLETLDIENCVLKKSIPSDILVHLPRLSCLVLPNWAELPEGIDNMKSLRTLQVFGLQKNSLECILDLGELTNLRELSLEGSSDLGTTKVDALACSIGKLRNLKCLCFSGKNYEFGNNQPMASLSNPFQHMERLCLQDWRFCRVPNWIAGFHCLRFLELSVEEMSTGVVLLLLGALPSLVHLRFDVIRIPDERATLGVGLFPVLEFFGVSSLENIAAYLGFEAGAMPNLQTLRLRVYNWHGTVLVGMEHLLYLQEIRLDGASDDVVSAFQEPLLVHPNRPSVIKGFREIDLLQQMNYPQSSASECRIQSRSWFSKAETLLKLCFTIRVGSRQFLTSGHHLQQSPLDGHFFSGTCEQHSTLQMSLFSSLSCEKKVVEPVVACNLLIPTSAQSIGMISVSAQAQQLQTVPCRSHQAPETCATGRGEWFMQGMAFVLTNNPSLPSNSSGQWLGICNDTTDGMKTDPVVAVEFDTRKSYEDDLDGNHIGIDINSIKSIRQYPLSNVSIILSSGTDVWVSIRYHGTSKLFQVFLVQHSIRGRYVYQGDIYIDLSQLLQDKIYLVFTGSTGNFTQLNQIKSWNFTTIDE</sequence>
<dbReference type="PROSITE" id="PS00307">
    <property type="entry name" value="LECTIN_LEGUME_BETA"/>
    <property type="match status" value="1"/>
</dbReference>
<dbReference type="Gene3D" id="3.80.10.10">
    <property type="entry name" value="Ribonuclease Inhibitor"/>
    <property type="match status" value="2"/>
</dbReference>
<keyword evidence="3" id="KW-0677">Repeat</keyword>
<dbReference type="Pfam" id="PF23598">
    <property type="entry name" value="LRR_14"/>
    <property type="match status" value="2"/>
</dbReference>
<feature type="compositionally biased region" description="Acidic residues" evidence="4">
    <location>
        <begin position="476"/>
        <end position="488"/>
    </location>
</feature>
<accession>R7W1G7</accession>
<dbReference type="InterPro" id="IPR050258">
    <property type="entry name" value="Leguminous_Lectin"/>
</dbReference>
<organism evidence="7">
    <name type="scientific">Aegilops tauschii</name>
    <name type="common">Tausch's goatgrass</name>
    <name type="synonym">Aegilops squarrosa</name>
    <dbReference type="NCBI Taxonomy" id="37682"/>
    <lineage>
        <taxon>Eukaryota</taxon>
        <taxon>Viridiplantae</taxon>
        <taxon>Streptophyta</taxon>
        <taxon>Embryophyta</taxon>
        <taxon>Tracheophyta</taxon>
        <taxon>Spermatophyta</taxon>
        <taxon>Magnoliopsida</taxon>
        <taxon>Liliopsida</taxon>
        <taxon>Poales</taxon>
        <taxon>Poaceae</taxon>
        <taxon>BOP clade</taxon>
        <taxon>Pooideae</taxon>
        <taxon>Triticodae</taxon>
        <taxon>Triticeae</taxon>
        <taxon>Triticinae</taxon>
        <taxon>Aegilops</taxon>
    </lineage>
</organism>